<dbReference type="GO" id="GO:0009401">
    <property type="term" value="P:phosphoenolpyruvate-dependent sugar phosphotransferase system"/>
    <property type="evidence" value="ECO:0007669"/>
    <property type="project" value="UniProtKB-KW"/>
</dbReference>
<dbReference type="Pfam" id="PF00359">
    <property type="entry name" value="PTS_EIIA_2"/>
    <property type="match status" value="1"/>
</dbReference>
<accession>A0A0H3HBT5</accession>
<dbReference type="RefSeq" id="WP_014229418.1">
    <property type="nucleotide sequence ID" value="NC_016612.1"/>
</dbReference>
<gene>
    <name evidence="8" type="ordered locus">KOX_20845</name>
</gene>
<evidence type="ECO:0000256" key="1">
    <source>
        <dbReference type="ARBA" id="ARBA00004496"/>
    </source>
</evidence>
<dbReference type="InterPro" id="IPR051351">
    <property type="entry name" value="Ascorbate-PTS_EIIA_comp"/>
</dbReference>
<feature type="domain" description="PTS EIIA type-2" evidence="7">
    <location>
        <begin position="1"/>
        <end position="143"/>
    </location>
</feature>
<evidence type="ECO:0000259" key="7">
    <source>
        <dbReference type="PROSITE" id="PS51094"/>
    </source>
</evidence>
<evidence type="ECO:0000256" key="6">
    <source>
        <dbReference type="ARBA" id="ARBA00022777"/>
    </source>
</evidence>
<name>A0A0H3HBT5_KLEM8</name>
<organism evidence="8 9">
    <name type="scientific">Klebsiella michiganensis (strain ATCC 8724 / DSM 4798 / JCM 20051 / NBRC 3318 / NRRL B-199 / KCTC 1686 / BUCSAV 143 / CCM 1901)</name>
    <dbReference type="NCBI Taxonomy" id="1006551"/>
    <lineage>
        <taxon>Bacteria</taxon>
        <taxon>Pseudomonadati</taxon>
        <taxon>Pseudomonadota</taxon>
        <taxon>Gammaproteobacteria</taxon>
        <taxon>Enterobacterales</taxon>
        <taxon>Enterobacteriaceae</taxon>
        <taxon>Klebsiella/Raoultella group</taxon>
        <taxon>Klebsiella</taxon>
    </lineage>
</organism>
<dbReference type="KEGG" id="kox:KOX_20845"/>
<dbReference type="Proteomes" id="UP000007843">
    <property type="component" value="Chromosome"/>
</dbReference>
<dbReference type="GO" id="GO:0005737">
    <property type="term" value="C:cytoplasm"/>
    <property type="evidence" value="ECO:0007669"/>
    <property type="project" value="UniProtKB-SubCell"/>
</dbReference>
<keyword evidence="2" id="KW-0813">Transport</keyword>
<dbReference type="PANTHER" id="PTHR36203:SF5">
    <property type="entry name" value="PTS SYSTEM, EIIA COMPONENT"/>
    <property type="match status" value="1"/>
</dbReference>
<dbReference type="HOGENOM" id="CLU_072531_2_0_6"/>
<keyword evidence="4" id="KW-0808">Transferase</keyword>
<dbReference type="Gene3D" id="3.40.930.10">
    <property type="entry name" value="Mannitol-specific EII, Chain A"/>
    <property type="match status" value="1"/>
</dbReference>
<keyword evidence="5" id="KW-0598">Phosphotransferase system</keyword>
<dbReference type="AlphaFoldDB" id="A0A0H3HBT5"/>
<evidence type="ECO:0000256" key="2">
    <source>
        <dbReference type="ARBA" id="ARBA00022448"/>
    </source>
</evidence>
<dbReference type="GO" id="GO:0016301">
    <property type="term" value="F:kinase activity"/>
    <property type="evidence" value="ECO:0007669"/>
    <property type="project" value="UniProtKB-KW"/>
</dbReference>
<protein>
    <submittedName>
        <fullName evidence="8">PTS system IIA 2 domain protein</fullName>
    </submittedName>
</protein>
<dbReference type="SUPFAM" id="SSF55804">
    <property type="entry name" value="Phoshotransferase/anion transport protein"/>
    <property type="match status" value="1"/>
</dbReference>
<evidence type="ECO:0000256" key="5">
    <source>
        <dbReference type="ARBA" id="ARBA00022683"/>
    </source>
</evidence>
<evidence type="ECO:0000256" key="4">
    <source>
        <dbReference type="ARBA" id="ARBA00022679"/>
    </source>
</evidence>
<dbReference type="PROSITE" id="PS00372">
    <property type="entry name" value="PTS_EIIA_TYPE_2_HIS"/>
    <property type="match status" value="1"/>
</dbReference>
<keyword evidence="3" id="KW-0963">Cytoplasm</keyword>
<evidence type="ECO:0000313" key="8">
    <source>
        <dbReference type="EMBL" id="AEX05889.1"/>
    </source>
</evidence>
<dbReference type="PROSITE" id="PS51094">
    <property type="entry name" value="PTS_EIIA_TYPE_2"/>
    <property type="match status" value="1"/>
</dbReference>
<keyword evidence="6" id="KW-0418">Kinase</keyword>
<dbReference type="GeneID" id="66559766"/>
<comment type="subcellular location">
    <subcellularLocation>
        <location evidence="1">Cytoplasm</location>
    </subcellularLocation>
</comment>
<dbReference type="InterPro" id="IPR016152">
    <property type="entry name" value="PTrfase/Anion_transptr"/>
</dbReference>
<sequence>MIERQAIRVDCPAATPEEAIREAGNALCRAGACSPQYVQAMVDSYRELGPYFVIAPGLALPHARPEQGAMKAQISAVRLREPLAFGHAENDPVQVVLGLSATSSDAHIHLIQHIVTVLSDENNLHTLMHSNDPEQLYRLLASGSQRL</sequence>
<dbReference type="InterPro" id="IPR002178">
    <property type="entry name" value="PTS_EIIA_type-2_dom"/>
</dbReference>
<dbReference type="EMBL" id="CP003218">
    <property type="protein sequence ID" value="AEX05889.1"/>
    <property type="molecule type" value="Genomic_DNA"/>
</dbReference>
<proteinExistence type="predicted"/>
<evidence type="ECO:0000313" key="9">
    <source>
        <dbReference type="Proteomes" id="UP000007843"/>
    </source>
</evidence>
<dbReference type="CDD" id="cd00211">
    <property type="entry name" value="PTS_IIA_fru"/>
    <property type="match status" value="1"/>
</dbReference>
<evidence type="ECO:0000256" key="3">
    <source>
        <dbReference type="ARBA" id="ARBA00022490"/>
    </source>
</evidence>
<reference evidence="8 9" key="1">
    <citation type="journal article" date="2012" name="J. Bacteriol.">
        <title>Complete genome sequence of Klebsiella oxytoca KCTC 1686, used in production of 2,3-butanediol.</title>
        <authorList>
            <person name="Shin S.H."/>
            <person name="Kim S."/>
            <person name="Kim J.Y."/>
            <person name="Lee S."/>
            <person name="Um Y."/>
            <person name="Oh M.K."/>
            <person name="Kim Y.R."/>
            <person name="Lee J."/>
            <person name="Yang K.S."/>
        </authorList>
    </citation>
    <scope>NUCLEOTIDE SEQUENCE [LARGE SCALE GENOMIC DNA]</scope>
    <source>
        <strain evidence="9">ATCC 8724 / DSM 4798 / JCM 20051 / NBRC 3318 / NRRL B-199 / KCTC 1686</strain>
    </source>
</reference>
<dbReference type="PANTHER" id="PTHR36203">
    <property type="entry name" value="ASCORBATE-SPECIFIC PTS SYSTEM EIIA COMPONENT"/>
    <property type="match status" value="1"/>
</dbReference>